<feature type="domain" description="Integrase catalytic" evidence="2">
    <location>
        <begin position="6"/>
        <end position="124"/>
    </location>
</feature>
<sequence>MFKIQDDSRPWDIVHSHWVTGLPPGGYKSYNTFLVSFDRFSKIQIFLPCHKDYTAMDTALLIFNRVLSWTGIYTEIISDRDPKFTLELWKNIHQLSRTKLSFSTAYHPKADGLAERMIQTLEDMTPTILKKGWNPQLPQYSLRKDLVETHPTAASFKEMIKKARKHVVRCMEDTFAYSKDKYDKSHATPGFKVGDLVLAPTTNFNNIK</sequence>
<dbReference type="PANTHER" id="PTHR37984">
    <property type="entry name" value="PROTEIN CBG26694"/>
    <property type="match status" value="1"/>
</dbReference>
<dbReference type="SUPFAM" id="SSF53098">
    <property type="entry name" value="Ribonuclease H-like"/>
    <property type="match status" value="1"/>
</dbReference>
<dbReference type="PANTHER" id="PTHR37984:SF5">
    <property type="entry name" value="PROTEIN NYNRIN-LIKE"/>
    <property type="match status" value="1"/>
</dbReference>
<organism evidence="3 4">
    <name type="scientific">Austropuccinia psidii MF-1</name>
    <dbReference type="NCBI Taxonomy" id="1389203"/>
    <lineage>
        <taxon>Eukaryota</taxon>
        <taxon>Fungi</taxon>
        <taxon>Dikarya</taxon>
        <taxon>Basidiomycota</taxon>
        <taxon>Pucciniomycotina</taxon>
        <taxon>Pucciniomycetes</taxon>
        <taxon>Pucciniales</taxon>
        <taxon>Sphaerophragmiaceae</taxon>
        <taxon>Austropuccinia</taxon>
    </lineage>
</organism>
<gene>
    <name evidence="3" type="ORF">O181_037604</name>
</gene>
<keyword evidence="1" id="KW-0694">RNA-binding</keyword>
<keyword evidence="4" id="KW-1185">Reference proteome</keyword>
<name>A0A9Q3HCR7_9BASI</name>
<dbReference type="GO" id="GO:0003723">
    <property type="term" value="F:RNA binding"/>
    <property type="evidence" value="ECO:0007669"/>
    <property type="project" value="UniProtKB-KW"/>
</dbReference>
<dbReference type="InterPro" id="IPR050951">
    <property type="entry name" value="Retrovirus_Pol_polyprotein"/>
</dbReference>
<reference evidence="3" key="1">
    <citation type="submission" date="2021-03" db="EMBL/GenBank/DDBJ databases">
        <title>Draft genome sequence of rust myrtle Austropuccinia psidii MF-1, a brazilian biotype.</title>
        <authorList>
            <person name="Quecine M.C."/>
            <person name="Pachon D.M.R."/>
            <person name="Bonatelli M.L."/>
            <person name="Correr F.H."/>
            <person name="Franceschini L.M."/>
            <person name="Leite T.F."/>
            <person name="Margarido G.R.A."/>
            <person name="Almeida C.A."/>
            <person name="Ferrarezi J.A."/>
            <person name="Labate C.A."/>
        </authorList>
    </citation>
    <scope>NUCLEOTIDE SEQUENCE</scope>
    <source>
        <strain evidence="3">MF-1</strain>
    </source>
</reference>
<dbReference type="InterPro" id="IPR012337">
    <property type="entry name" value="RNaseH-like_sf"/>
</dbReference>
<evidence type="ECO:0000256" key="1">
    <source>
        <dbReference type="ARBA" id="ARBA00022884"/>
    </source>
</evidence>
<dbReference type="InterPro" id="IPR036397">
    <property type="entry name" value="RNaseH_sf"/>
</dbReference>
<evidence type="ECO:0000313" key="4">
    <source>
        <dbReference type="Proteomes" id="UP000765509"/>
    </source>
</evidence>
<dbReference type="GO" id="GO:0015074">
    <property type="term" value="P:DNA integration"/>
    <property type="evidence" value="ECO:0007669"/>
    <property type="project" value="InterPro"/>
</dbReference>
<accession>A0A9Q3HCR7</accession>
<dbReference type="PROSITE" id="PS50994">
    <property type="entry name" value="INTEGRASE"/>
    <property type="match status" value="1"/>
</dbReference>
<evidence type="ECO:0000313" key="3">
    <source>
        <dbReference type="EMBL" id="MBW0497889.1"/>
    </source>
</evidence>
<dbReference type="EMBL" id="AVOT02014446">
    <property type="protein sequence ID" value="MBW0497889.1"/>
    <property type="molecule type" value="Genomic_DNA"/>
</dbReference>
<dbReference type="AlphaFoldDB" id="A0A9Q3HCR7"/>
<dbReference type="Gene3D" id="3.30.420.10">
    <property type="entry name" value="Ribonuclease H-like superfamily/Ribonuclease H"/>
    <property type="match status" value="1"/>
</dbReference>
<dbReference type="InterPro" id="IPR001584">
    <property type="entry name" value="Integrase_cat-core"/>
</dbReference>
<protein>
    <recommendedName>
        <fullName evidence="2">Integrase catalytic domain-containing protein</fullName>
    </recommendedName>
</protein>
<proteinExistence type="predicted"/>
<comment type="caution">
    <text evidence="3">The sequence shown here is derived from an EMBL/GenBank/DDBJ whole genome shotgun (WGS) entry which is preliminary data.</text>
</comment>
<dbReference type="OrthoDB" id="3158924at2759"/>
<evidence type="ECO:0000259" key="2">
    <source>
        <dbReference type="PROSITE" id="PS50994"/>
    </source>
</evidence>
<dbReference type="GO" id="GO:0005634">
    <property type="term" value="C:nucleus"/>
    <property type="evidence" value="ECO:0007669"/>
    <property type="project" value="UniProtKB-ARBA"/>
</dbReference>
<dbReference type="Proteomes" id="UP000765509">
    <property type="component" value="Unassembled WGS sequence"/>
</dbReference>